<gene>
    <name evidence="7" type="primary">LOC110981576</name>
</gene>
<name>A0A8B7YNT2_ACAPL</name>
<dbReference type="PANTHER" id="PTHR13130:SF4">
    <property type="entry name" value="MEDIATOR OF RNA POLYMERASE II TRANSCRIPTION SUBUNIT 27"/>
    <property type="match status" value="1"/>
</dbReference>
<evidence type="ECO:0000256" key="4">
    <source>
        <dbReference type="ARBA" id="ARBA00023163"/>
    </source>
</evidence>
<dbReference type="PANTHER" id="PTHR13130">
    <property type="entry name" value="34 KDA TRANSCRIPTIONAL CO-ACTIVATOR-RELATED"/>
    <property type="match status" value="1"/>
</dbReference>
<dbReference type="AlphaFoldDB" id="A0A8B7YNT2"/>
<proteinExistence type="inferred from homology"/>
<accession>A0A8B7YNT2</accession>
<dbReference type="OMA" id="FHEDCRN"/>
<evidence type="ECO:0000313" key="6">
    <source>
        <dbReference type="Proteomes" id="UP000694845"/>
    </source>
</evidence>
<evidence type="ECO:0000256" key="1">
    <source>
        <dbReference type="ARBA" id="ARBA00004123"/>
    </source>
</evidence>
<dbReference type="Proteomes" id="UP000694845">
    <property type="component" value="Unplaced"/>
</dbReference>
<evidence type="ECO:0000313" key="7">
    <source>
        <dbReference type="RefSeq" id="XP_022094924.1"/>
    </source>
</evidence>
<organism evidence="6 7">
    <name type="scientific">Acanthaster planci</name>
    <name type="common">Crown-of-thorns starfish</name>
    <dbReference type="NCBI Taxonomy" id="133434"/>
    <lineage>
        <taxon>Eukaryota</taxon>
        <taxon>Metazoa</taxon>
        <taxon>Echinodermata</taxon>
        <taxon>Eleutherozoa</taxon>
        <taxon>Asterozoa</taxon>
        <taxon>Asteroidea</taxon>
        <taxon>Valvatacea</taxon>
        <taxon>Valvatida</taxon>
        <taxon>Acanthasteridae</taxon>
        <taxon>Acanthaster</taxon>
    </lineage>
</organism>
<dbReference type="RefSeq" id="XP_022094924.1">
    <property type="nucleotide sequence ID" value="XM_022239232.1"/>
</dbReference>
<keyword evidence="3" id="KW-0805">Transcription regulation</keyword>
<dbReference type="KEGG" id="aplc:110981576"/>
<keyword evidence="6" id="KW-1185">Reference proteome</keyword>
<evidence type="ECO:0000256" key="2">
    <source>
        <dbReference type="ARBA" id="ARBA00008048"/>
    </source>
</evidence>
<evidence type="ECO:0000256" key="5">
    <source>
        <dbReference type="ARBA" id="ARBA00023242"/>
    </source>
</evidence>
<evidence type="ECO:0000256" key="3">
    <source>
        <dbReference type="ARBA" id="ARBA00023015"/>
    </source>
</evidence>
<dbReference type="OrthoDB" id="1868004at2759"/>
<sequence length="304" mass="35279">MAGESENSKLLMLSIFLVQKLRENVNKTFSCLHEGVMCGKDDDVSFDGKVKHFITHLQHNLCSVNDNISELEKLSNSIVKVHVSQGSSLGVTGLLSLDPVLDKTPLYQQVLQSYKWSSKLKEHASHAYALLNHHCTMRRSSSIGSKKRKIQQNLTMEQMVSTLNRQYMDIMMINKVPNMPNVYQVTLGRTFYAIVGLRRLLIERVVVRGQHENIYLDDRMVDIWTLSRYKVFQKITDHATSAMLHYHLPLKAEMCFYSFMKWLHSYQKLFSTPCRHCGQFLQDNLPPTWHDFRSLLPFHEGCRQ</sequence>
<dbReference type="CTD" id="9442"/>
<keyword evidence="5" id="KW-0539">Nucleus</keyword>
<keyword evidence="4" id="KW-0804">Transcription</keyword>
<reference evidence="7" key="1">
    <citation type="submission" date="2025-08" db="UniProtKB">
        <authorList>
            <consortium name="RefSeq"/>
        </authorList>
    </citation>
    <scope>IDENTIFICATION</scope>
</reference>
<dbReference type="GeneID" id="110981576"/>
<protein>
    <submittedName>
        <fullName evidence="7">Mediator of RNA polymerase II transcription subunit 27-like</fullName>
    </submittedName>
</protein>
<dbReference type="Pfam" id="PF11571">
    <property type="entry name" value="Med27"/>
    <property type="match status" value="1"/>
</dbReference>
<dbReference type="GO" id="GO:0006357">
    <property type="term" value="P:regulation of transcription by RNA polymerase II"/>
    <property type="evidence" value="ECO:0007669"/>
    <property type="project" value="TreeGrafter"/>
</dbReference>
<dbReference type="InterPro" id="IPR021627">
    <property type="entry name" value="Mediator_Med27"/>
</dbReference>
<dbReference type="GO" id="GO:0016592">
    <property type="term" value="C:mediator complex"/>
    <property type="evidence" value="ECO:0007669"/>
    <property type="project" value="InterPro"/>
</dbReference>
<comment type="similarity">
    <text evidence="2">Belongs to the Mediator complex subunit 27 family.</text>
</comment>
<comment type="subcellular location">
    <subcellularLocation>
        <location evidence="1">Nucleus</location>
    </subcellularLocation>
</comment>
<dbReference type="GO" id="GO:0003713">
    <property type="term" value="F:transcription coactivator activity"/>
    <property type="evidence" value="ECO:0007669"/>
    <property type="project" value="TreeGrafter"/>
</dbReference>